<dbReference type="EMBL" id="WHUW01000036">
    <property type="protein sequence ID" value="KAF8433098.1"/>
    <property type="molecule type" value="Genomic_DNA"/>
</dbReference>
<reference evidence="2" key="2">
    <citation type="journal article" date="2020" name="Nat. Commun.">
        <title>Large-scale genome sequencing of mycorrhizal fungi provides insights into the early evolution of symbiotic traits.</title>
        <authorList>
            <person name="Miyauchi S."/>
            <person name="Kiss E."/>
            <person name="Kuo A."/>
            <person name="Drula E."/>
            <person name="Kohler A."/>
            <person name="Sanchez-Garcia M."/>
            <person name="Morin E."/>
            <person name="Andreopoulos B."/>
            <person name="Barry K.W."/>
            <person name="Bonito G."/>
            <person name="Buee M."/>
            <person name="Carver A."/>
            <person name="Chen C."/>
            <person name="Cichocki N."/>
            <person name="Clum A."/>
            <person name="Culley D."/>
            <person name="Crous P.W."/>
            <person name="Fauchery L."/>
            <person name="Girlanda M."/>
            <person name="Hayes R.D."/>
            <person name="Keri Z."/>
            <person name="LaButti K."/>
            <person name="Lipzen A."/>
            <person name="Lombard V."/>
            <person name="Magnuson J."/>
            <person name="Maillard F."/>
            <person name="Murat C."/>
            <person name="Nolan M."/>
            <person name="Ohm R.A."/>
            <person name="Pangilinan J."/>
            <person name="Pereira M.F."/>
            <person name="Perotto S."/>
            <person name="Peter M."/>
            <person name="Pfister S."/>
            <person name="Riley R."/>
            <person name="Sitrit Y."/>
            <person name="Stielow J.B."/>
            <person name="Szollosi G."/>
            <person name="Zifcakova L."/>
            <person name="Stursova M."/>
            <person name="Spatafora J.W."/>
            <person name="Tedersoo L."/>
            <person name="Vaario L.M."/>
            <person name="Yamada A."/>
            <person name="Yan M."/>
            <person name="Wang P."/>
            <person name="Xu J."/>
            <person name="Bruns T."/>
            <person name="Baldrian P."/>
            <person name="Vilgalys R."/>
            <person name="Dunand C."/>
            <person name="Henrissat B."/>
            <person name="Grigoriev I.V."/>
            <person name="Hibbett D."/>
            <person name="Nagy L.G."/>
            <person name="Martin F.M."/>
        </authorList>
    </citation>
    <scope>NUCLEOTIDE SEQUENCE</scope>
    <source>
        <strain evidence="2">BED1</strain>
    </source>
</reference>
<evidence type="ECO:0000256" key="1">
    <source>
        <dbReference type="SAM" id="MobiDB-lite"/>
    </source>
</evidence>
<sequence length="279" mass="31599">MTEFATRIQQATGQPWNARKQQVRCLAHIINPMQALLFGLVQSICIKEHSSAKSKELLKAIQRWAICQLTDDEWSHVSILLALLGKAEQSQQSFSSDSGPVIHLALPALKSLHKVWHTHSNKTKYIDFWPALEAGVSKITEYYEKTADCDVYIMAILLLDPVQKANHIHRFWGHEMYDDTIKHAEELLLRELSDDDDDDTNTADVSATPSSEPQRPWLIDFHGYLNLRDQLVPNMSIVQWSRYPVWGSLTSDYLSVMATSVSSKCAFSSAGITINKQCN</sequence>
<proteinExistence type="predicted"/>
<accession>A0AAD4BJW9</accession>
<reference evidence="2" key="1">
    <citation type="submission" date="2019-10" db="EMBL/GenBank/DDBJ databases">
        <authorList>
            <consortium name="DOE Joint Genome Institute"/>
            <person name="Kuo A."/>
            <person name="Miyauchi S."/>
            <person name="Kiss E."/>
            <person name="Drula E."/>
            <person name="Kohler A."/>
            <person name="Sanchez-Garcia M."/>
            <person name="Andreopoulos B."/>
            <person name="Barry K.W."/>
            <person name="Bonito G."/>
            <person name="Buee M."/>
            <person name="Carver A."/>
            <person name="Chen C."/>
            <person name="Cichocki N."/>
            <person name="Clum A."/>
            <person name="Culley D."/>
            <person name="Crous P.W."/>
            <person name="Fauchery L."/>
            <person name="Girlanda M."/>
            <person name="Hayes R."/>
            <person name="Keri Z."/>
            <person name="LaButti K."/>
            <person name="Lipzen A."/>
            <person name="Lombard V."/>
            <person name="Magnuson J."/>
            <person name="Maillard F."/>
            <person name="Morin E."/>
            <person name="Murat C."/>
            <person name="Nolan M."/>
            <person name="Ohm R."/>
            <person name="Pangilinan J."/>
            <person name="Pereira M."/>
            <person name="Perotto S."/>
            <person name="Peter M."/>
            <person name="Riley R."/>
            <person name="Sitrit Y."/>
            <person name="Stielow B."/>
            <person name="Szollosi G."/>
            <person name="Zifcakova L."/>
            <person name="Stursova M."/>
            <person name="Spatafora J.W."/>
            <person name="Tedersoo L."/>
            <person name="Vaario L.-M."/>
            <person name="Yamada A."/>
            <person name="Yan M."/>
            <person name="Wang P."/>
            <person name="Xu J."/>
            <person name="Bruns T."/>
            <person name="Baldrian P."/>
            <person name="Vilgalys R."/>
            <person name="Henrissat B."/>
            <person name="Grigoriev I.V."/>
            <person name="Hibbett D."/>
            <person name="Nagy L.G."/>
            <person name="Martin F.M."/>
        </authorList>
    </citation>
    <scope>NUCLEOTIDE SEQUENCE</scope>
    <source>
        <strain evidence="2">BED1</strain>
    </source>
</reference>
<dbReference type="Proteomes" id="UP001194468">
    <property type="component" value="Unassembled WGS sequence"/>
</dbReference>
<dbReference type="AlphaFoldDB" id="A0AAD4BJW9"/>
<feature type="compositionally biased region" description="Polar residues" evidence="1">
    <location>
        <begin position="202"/>
        <end position="213"/>
    </location>
</feature>
<dbReference type="InterPro" id="IPR012337">
    <property type="entry name" value="RNaseH-like_sf"/>
</dbReference>
<dbReference type="SUPFAM" id="SSF53098">
    <property type="entry name" value="Ribonuclease H-like"/>
    <property type="match status" value="1"/>
</dbReference>
<protein>
    <recommendedName>
        <fullName evidence="4">HAT C-terminal dimerisation domain-containing protein</fullName>
    </recommendedName>
</protein>
<feature type="region of interest" description="Disordered" evidence="1">
    <location>
        <begin position="192"/>
        <end position="214"/>
    </location>
</feature>
<evidence type="ECO:0000313" key="3">
    <source>
        <dbReference type="Proteomes" id="UP001194468"/>
    </source>
</evidence>
<name>A0AAD4BJW9_BOLED</name>
<evidence type="ECO:0000313" key="2">
    <source>
        <dbReference type="EMBL" id="KAF8433098.1"/>
    </source>
</evidence>
<organism evidence="2 3">
    <name type="scientific">Boletus edulis BED1</name>
    <dbReference type="NCBI Taxonomy" id="1328754"/>
    <lineage>
        <taxon>Eukaryota</taxon>
        <taxon>Fungi</taxon>
        <taxon>Dikarya</taxon>
        <taxon>Basidiomycota</taxon>
        <taxon>Agaricomycotina</taxon>
        <taxon>Agaricomycetes</taxon>
        <taxon>Agaricomycetidae</taxon>
        <taxon>Boletales</taxon>
        <taxon>Boletineae</taxon>
        <taxon>Boletaceae</taxon>
        <taxon>Boletoideae</taxon>
        <taxon>Boletus</taxon>
    </lineage>
</organism>
<comment type="caution">
    <text evidence="2">The sequence shown here is derived from an EMBL/GenBank/DDBJ whole genome shotgun (WGS) entry which is preliminary data.</text>
</comment>
<evidence type="ECO:0008006" key="4">
    <source>
        <dbReference type="Google" id="ProtNLM"/>
    </source>
</evidence>
<gene>
    <name evidence="2" type="ORF">L210DRAFT_960475</name>
</gene>
<keyword evidence="3" id="KW-1185">Reference proteome</keyword>